<dbReference type="Proteomes" id="UP000547444">
    <property type="component" value="Unassembled WGS sequence"/>
</dbReference>
<name>A0A7X5TWF8_9MYCO</name>
<protein>
    <submittedName>
        <fullName evidence="1">Uncharacterized protein</fullName>
    </submittedName>
</protein>
<gene>
    <name evidence="1" type="ORF">FHU31_000976</name>
</gene>
<organism evidence="1 2">
    <name type="scientific">Mycolicibacterium fluoranthenivorans</name>
    <dbReference type="NCBI Taxonomy" id="258505"/>
    <lineage>
        <taxon>Bacteria</taxon>
        <taxon>Bacillati</taxon>
        <taxon>Actinomycetota</taxon>
        <taxon>Actinomycetes</taxon>
        <taxon>Mycobacteriales</taxon>
        <taxon>Mycobacteriaceae</taxon>
        <taxon>Mycolicibacterium</taxon>
    </lineage>
</organism>
<proteinExistence type="predicted"/>
<dbReference type="AlphaFoldDB" id="A0A7X5TWF8"/>
<keyword evidence="2" id="KW-1185">Reference proteome</keyword>
<comment type="caution">
    <text evidence="1">The sequence shown here is derived from an EMBL/GenBank/DDBJ whole genome shotgun (WGS) entry which is preliminary data.</text>
</comment>
<dbReference type="Gene3D" id="3.40.1000.10">
    <property type="entry name" value="Mog1/PsbP, alpha/beta/alpha sandwich"/>
    <property type="match status" value="1"/>
</dbReference>
<dbReference type="EMBL" id="JAANOW010000001">
    <property type="protein sequence ID" value="NIH94020.1"/>
    <property type="molecule type" value="Genomic_DNA"/>
</dbReference>
<accession>A0A7X5TWF8</accession>
<sequence length="161" mass="17557">MQEKGIAAFPVDRFTGCVVEVGAPSGWELFDSTVGLHVWICRSDPRMDEFCANAVLTMHRVQAVLHADEVFAMLAEQQIQMVPGCRELHRELAAASEGAGVVGALSMEIAHELGSIDSVSRTRIIMTEKETLIAQLTVTALHDSPVDDTSIWLTVRTHGSQ</sequence>
<reference evidence="1 2" key="1">
    <citation type="submission" date="2020-03" db="EMBL/GenBank/DDBJ databases">
        <title>Sequencing the genomes of 1000 actinobacteria strains.</title>
        <authorList>
            <person name="Klenk H.-P."/>
        </authorList>
    </citation>
    <scope>NUCLEOTIDE SEQUENCE [LARGE SCALE GENOMIC DNA]</scope>
    <source>
        <strain evidence="1 2">DSM 44556</strain>
    </source>
</reference>
<evidence type="ECO:0000313" key="2">
    <source>
        <dbReference type="Proteomes" id="UP000547444"/>
    </source>
</evidence>
<evidence type="ECO:0000313" key="1">
    <source>
        <dbReference type="EMBL" id="NIH94020.1"/>
    </source>
</evidence>